<evidence type="ECO:0000313" key="3">
    <source>
        <dbReference type="Proteomes" id="UP000000763"/>
    </source>
</evidence>
<sequence length="133" mass="14600">MDLPADATDAVVAADTAVGRALPDLEGGEGTVVEMEGRPSRPTWRGRGGGTAVAAISAAPHCRRAVPARQEGEGETEQRRRRVEGGERERRRWRGEGRGDIGRGALIRDWSRAEHRAISCPPSSLYYYTYCYM</sequence>
<accession>Q67VG4</accession>
<reference evidence="3" key="1">
    <citation type="journal article" date="2005" name="Nature">
        <title>The map-based sequence of the rice genome.</title>
        <authorList>
            <consortium name="International rice genome sequencing project (IRGSP)"/>
            <person name="Matsumoto T."/>
            <person name="Wu J."/>
            <person name="Kanamori H."/>
            <person name="Katayose Y."/>
            <person name="Fujisawa M."/>
            <person name="Namiki N."/>
            <person name="Mizuno H."/>
            <person name="Yamamoto K."/>
            <person name="Antonio B.A."/>
            <person name="Baba T."/>
            <person name="Sakata K."/>
            <person name="Nagamura Y."/>
            <person name="Aoki H."/>
            <person name="Arikawa K."/>
            <person name="Arita K."/>
            <person name="Bito T."/>
            <person name="Chiden Y."/>
            <person name="Fujitsuka N."/>
            <person name="Fukunaka R."/>
            <person name="Hamada M."/>
            <person name="Harada C."/>
            <person name="Hayashi A."/>
            <person name="Hijishita S."/>
            <person name="Honda M."/>
            <person name="Hosokawa S."/>
            <person name="Ichikawa Y."/>
            <person name="Idonuma A."/>
            <person name="Iijima M."/>
            <person name="Ikeda M."/>
            <person name="Ikeno M."/>
            <person name="Ito K."/>
            <person name="Ito S."/>
            <person name="Ito T."/>
            <person name="Ito Y."/>
            <person name="Ito Y."/>
            <person name="Iwabuchi A."/>
            <person name="Kamiya K."/>
            <person name="Karasawa W."/>
            <person name="Kurita K."/>
            <person name="Katagiri S."/>
            <person name="Kikuta A."/>
            <person name="Kobayashi H."/>
            <person name="Kobayashi N."/>
            <person name="Machita K."/>
            <person name="Maehara T."/>
            <person name="Masukawa M."/>
            <person name="Mizubayashi T."/>
            <person name="Mukai Y."/>
            <person name="Nagasaki H."/>
            <person name="Nagata Y."/>
            <person name="Naito S."/>
            <person name="Nakashima M."/>
            <person name="Nakama Y."/>
            <person name="Nakamichi Y."/>
            <person name="Nakamura M."/>
            <person name="Meguro A."/>
            <person name="Negishi M."/>
            <person name="Ohta I."/>
            <person name="Ohta T."/>
            <person name="Okamoto M."/>
            <person name="Ono N."/>
            <person name="Saji S."/>
            <person name="Sakaguchi M."/>
            <person name="Sakai K."/>
            <person name="Shibata M."/>
            <person name="Shimokawa T."/>
            <person name="Song J."/>
            <person name="Takazaki Y."/>
            <person name="Terasawa K."/>
            <person name="Tsugane M."/>
            <person name="Tsuji K."/>
            <person name="Ueda S."/>
            <person name="Waki K."/>
            <person name="Yamagata H."/>
            <person name="Yamamoto M."/>
            <person name="Yamamoto S."/>
            <person name="Yamane H."/>
            <person name="Yoshiki S."/>
            <person name="Yoshihara R."/>
            <person name="Yukawa K."/>
            <person name="Zhong H."/>
            <person name="Yano M."/>
            <person name="Yuan Q."/>
            <person name="Ouyang S."/>
            <person name="Liu J."/>
            <person name="Jones K.M."/>
            <person name="Gansberger K."/>
            <person name="Moffat K."/>
            <person name="Hill J."/>
            <person name="Bera J."/>
            <person name="Fadrosh D."/>
            <person name="Jin S."/>
            <person name="Johri S."/>
            <person name="Kim M."/>
            <person name="Overton L."/>
            <person name="Reardon M."/>
            <person name="Tsitrin T."/>
            <person name="Vuong H."/>
            <person name="Weaver B."/>
            <person name="Ciecko A."/>
            <person name="Tallon L."/>
            <person name="Jackson J."/>
            <person name="Pai G."/>
            <person name="Aken S.V."/>
            <person name="Utterback T."/>
            <person name="Reidmuller S."/>
            <person name="Feldblyum T."/>
            <person name="Hsiao J."/>
            <person name="Zismann V."/>
            <person name="Iobst S."/>
            <person name="de Vazeille A.R."/>
            <person name="Buell C.R."/>
            <person name="Ying K."/>
            <person name="Li Y."/>
            <person name="Lu T."/>
            <person name="Huang Y."/>
            <person name="Zhao Q."/>
            <person name="Feng Q."/>
            <person name="Zhang L."/>
            <person name="Zhu J."/>
            <person name="Weng Q."/>
            <person name="Mu J."/>
            <person name="Lu Y."/>
            <person name="Fan D."/>
            <person name="Liu Y."/>
            <person name="Guan J."/>
            <person name="Zhang Y."/>
            <person name="Yu S."/>
            <person name="Liu X."/>
            <person name="Zhang Y."/>
            <person name="Hong G."/>
            <person name="Han B."/>
            <person name="Choisne N."/>
            <person name="Demange N."/>
            <person name="Orjeda G."/>
            <person name="Samain S."/>
            <person name="Cattolico L."/>
            <person name="Pelletier E."/>
            <person name="Couloux A."/>
            <person name="Segurens B."/>
            <person name="Wincker P."/>
            <person name="D'Hont A."/>
            <person name="Scarpelli C."/>
            <person name="Weissenbach J."/>
            <person name="Salanoubat M."/>
            <person name="Quetier F."/>
            <person name="Yu Y."/>
            <person name="Kim H.R."/>
            <person name="Rambo T."/>
            <person name="Currie J."/>
            <person name="Collura K."/>
            <person name="Luo M."/>
            <person name="Yang T."/>
            <person name="Ammiraju J.S.S."/>
            <person name="Engler F."/>
            <person name="Soderlund C."/>
            <person name="Wing R.A."/>
            <person name="Palmer L.E."/>
            <person name="de la Bastide M."/>
            <person name="Spiegel L."/>
            <person name="Nascimento L."/>
            <person name="Zutavern T."/>
            <person name="O'Shaughnessy A."/>
            <person name="Dike S."/>
            <person name="Dedhia N."/>
            <person name="Preston R."/>
            <person name="Balija V."/>
            <person name="McCombie W.R."/>
            <person name="Chow T."/>
            <person name="Chen H."/>
            <person name="Chung M."/>
            <person name="Chen C."/>
            <person name="Shaw J."/>
            <person name="Wu H."/>
            <person name="Hsiao K."/>
            <person name="Chao Y."/>
            <person name="Chu M."/>
            <person name="Cheng C."/>
            <person name="Hour A."/>
            <person name="Lee P."/>
            <person name="Lin S."/>
            <person name="Lin Y."/>
            <person name="Liou J."/>
            <person name="Liu S."/>
            <person name="Hsing Y."/>
            <person name="Raghuvanshi S."/>
            <person name="Mohanty A."/>
            <person name="Bharti A.K."/>
            <person name="Gaur A."/>
            <person name="Gupta V."/>
            <person name="Kumar D."/>
            <person name="Ravi V."/>
            <person name="Vij S."/>
            <person name="Kapur A."/>
            <person name="Khurana P."/>
            <person name="Khurana P."/>
            <person name="Khurana J.P."/>
            <person name="Tyagi A.K."/>
            <person name="Gaikwad K."/>
            <person name="Singh A."/>
            <person name="Dalal V."/>
            <person name="Srivastava S."/>
            <person name="Dixit A."/>
            <person name="Pal A.K."/>
            <person name="Ghazi I.A."/>
            <person name="Yadav M."/>
            <person name="Pandit A."/>
            <person name="Bhargava A."/>
            <person name="Sureshbabu K."/>
            <person name="Batra K."/>
            <person name="Sharma T.R."/>
            <person name="Mohapatra T."/>
            <person name="Singh N.K."/>
            <person name="Messing J."/>
            <person name="Nelson A.B."/>
            <person name="Fuks G."/>
            <person name="Kavchok S."/>
            <person name="Keizer G."/>
            <person name="Linton E."/>
            <person name="Llaca V."/>
            <person name="Song R."/>
            <person name="Tanyolac B."/>
            <person name="Young S."/>
            <person name="Ho-Il K."/>
            <person name="Hahn J.H."/>
            <person name="Sangsakoo G."/>
            <person name="Vanavichit A."/>
            <person name="de Mattos Luiz.A.T."/>
            <person name="Zimmer P.D."/>
            <person name="Malone G."/>
            <person name="Dellagostin O."/>
            <person name="de Oliveira A.C."/>
            <person name="Bevan M."/>
            <person name="Bancroft I."/>
            <person name="Minx P."/>
            <person name="Cordum H."/>
            <person name="Wilson R."/>
            <person name="Cheng Z."/>
            <person name="Jin W."/>
            <person name="Jiang J."/>
            <person name="Leong S.A."/>
            <person name="Iwama H."/>
            <person name="Gojobori T."/>
            <person name="Itoh T."/>
            <person name="Niimura Y."/>
            <person name="Fujii Y."/>
            <person name="Habara T."/>
            <person name="Sakai H."/>
            <person name="Sato Y."/>
            <person name="Wilson G."/>
            <person name="Kumar K."/>
            <person name="McCouch S."/>
            <person name="Juretic N."/>
            <person name="Hoen D."/>
            <person name="Wright S."/>
            <person name="Bruskiewich R."/>
            <person name="Bureau T."/>
            <person name="Miyao A."/>
            <person name="Hirochika H."/>
            <person name="Nishikawa T."/>
            <person name="Kadowaki K."/>
            <person name="Sugiura M."/>
            <person name="Burr B."/>
            <person name="Sasaki T."/>
        </authorList>
    </citation>
    <scope>NUCLEOTIDE SEQUENCE [LARGE SCALE GENOMIC DNA]</scope>
    <source>
        <strain evidence="3">cv. Nipponbare</strain>
    </source>
</reference>
<reference evidence="3" key="2">
    <citation type="journal article" date="2008" name="Nucleic Acids Res.">
        <title>The rice annotation project database (RAP-DB): 2008 update.</title>
        <authorList>
            <consortium name="The rice annotation project (RAP)"/>
        </authorList>
    </citation>
    <scope>GENOME REANNOTATION</scope>
    <source>
        <strain evidence="3">cv. Nipponbare</strain>
    </source>
</reference>
<organism evidence="2 3">
    <name type="scientific">Oryza sativa subsp. japonica</name>
    <name type="common">Rice</name>
    <dbReference type="NCBI Taxonomy" id="39947"/>
    <lineage>
        <taxon>Eukaryota</taxon>
        <taxon>Viridiplantae</taxon>
        <taxon>Streptophyta</taxon>
        <taxon>Embryophyta</taxon>
        <taxon>Tracheophyta</taxon>
        <taxon>Spermatophyta</taxon>
        <taxon>Magnoliopsida</taxon>
        <taxon>Liliopsida</taxon>
        <taxon>Poales</taxon>
        <taxon>Poaceae</taxon>
        <taxon>BOP clade</taxon>
        <taxon>Oryzoideae</taxon>
        <taxon>Oryzeae</taxon>
        <taxon>Oryzinae</taxon>
        <taxon>Oryza</taxon>
        <taxon>Oryza sativa</taxon>
    </lineage>
</organism>
<feature type="region of interest" description="Disordered" evidence="1">
    <location>
        <begin position="63"/>
        <end position="104"/>
    </location>
</feature>
<gene>
    <name evidence="2" type="primary">OSJNBa0001B11.35</name>
</gene>
<dbReference type="EMBL" id="AP004862">
    <property type="protein sequence ID" value="BAD37855.1"/>
    <property type="molecule type" value="Genomic_DNA"/>
</dbReference>
<dbReference type="AlphaFoldDB" id="Q67VG4"/>
<name>Q67VG4_ORYSJ</name>
<evidence type="ECO:0000313" key="2">
    <source>
        <dbReference type="EMBL" id="BAD37855.1"/>
    </source>
</evidence>
<feature type="region of interest" description="Disordered" evidence="1">
    <location>
        <begin position="30"/>
        <end position="49"/>
    </location>
</feature>
<protein>
    <submittedName>
        <fullName evidence="2">Uncharacterized protein</fullName>
    </submittedName>
</protein>
<evidence type="ECO:0000256" key="1">
    <source>
        <dbReference type="SAM" id="MobiDB-lite"/>
    </source>
</evidence>
<proteinExistence type="predicted"/>
<dbReference type="Proteomes" id="UP000000763">
    <property type="component" value="Chromosome 6"/>
</dbReference>
<feature type="compositionally biased region" description="Basic and acidic residues" evidence="1">
    <location>
        <begin position="70"/>
        <end position="101"/>
    </location>
</feature>